<protein>
    <submittedName>
        <fullName evidence="6">Cytochrome C biogenesis protein ResB</fullName>
    </submittedName>
</protein>
<proteinExistence type="predicted"/>
<keyword evidence="7" id="KW-1185">Reference proteome</keyword>
<evidence type="ECO:0000256" key="3">
    <source>
        <dbReference type="ARBA" id="ARBA00022748"/>
    </source>
</evidence>
<accession>A0A0U2W5D1</accession>
<dbReference type="Pfam" id="PF05140">
    <property type="entry name" value="ResB"/>
    <property type="match status" value="2"/>
</dbReference>
<name>A0A0U2W5D1_9BACL</name>
<keyword evidence="4" id="KW-1133">Transmembrane helix</keyword>
<dbReference type="PANTHER" id="PTHR31566:SF0">
    <property type="entry name" value="CYTOCHROME C BIOGENESIS PROTEIN CCS1, CHLOROPLASTIC"/>
    <property type="match status" value="1"/>
</dbReference>
<keyword evidence="3" id="KW-0201">Cytochrome c-type biogenesis</keyword>
<evidence type="ECO:0000256" key="4">
    <source>
        <dbReference type="ARBA" id="ARBA00022989"/>
    </source>
</evidence>
<dbReference type="PANTHER" id="PTHR31566">
    <property type="entry name" value="CYTOCHROME C BIOGENESIS PROTEIN CCS1, CHLOROPLASTIC"/>
    <property type="match status" value="1"/>
</dbReference>
<evidence type="ECO:0000256" key="2">
    <source>
        <dbReference type="ARBA" id="ARBA00022692"/>
    </source>
</evidence>
<gene>
    <name evidence="6" type="ORF">IJ22_23520</name>
</gene>
<evidence type="ECO:0000256" key="1">
    <source>
        <dbReference type="ARBA" id="ARBA00004141"/>
    </source>
</evidence>
<dbReference type="GO" id="GO:0017004">
    <property type="term" value="P:cytochrome complex assembly"/>
    <property type="evidence" value="ECO:0007669"/>
    <property type="project" value="UniProtKB-KW"/>
</dbReference>
<sequence>MIHNTKCECGHQNHVGTVLCESCGKPLTDDGGDEPLEMRYDGVARRSQRTNPGVLDRVWSFFSSVKVAIWLIIITLIGASLGTIYPQENTFLNIDPSVYYKETYGTIGHIYYLLGLTHTFESWWFITLLFMIGTSLVVCSLDRVLPLYRALSKQQIRKHTSFITRQKVSYVGEIPGAELGEKASLEWTEKAAGLLRKRRYRVYTDGTALLAEKNRFSRWGPYINHIGLIIFLAAVLMRSIPGWHMDQHLAFPEGQLVKIPDTPYYLKNEKFTLELYTEEEMSEDFREKGQIVPKVYKTEAVLYKCTADCDDPVKEPVLTEVHRHDIQVNEPLMYEGLMAFQFDFKMSPMLLSVKPSLKNKQTGENYGSFDISMKKPAESYKAGPYELKLKAYFPDFGMDNKGMPLTKSNDPVKPAFVFEIKGPGLKPEGEPYMYFPRQVDKVNFRQDEINGALADKLELSVGSMDDVQISEYISFLNIRVDRAMPFIWVGAAISMIGLVMGFYWHHRRVWLRIDNGRLALGAHTNKNWYGIRKEVAQVLQKSGIDIDPKILERKEVQT</sequence>
<dbReference type="Proteomes" id="UP000061660">
    <property type="component" value="Chromosome"/>
</dbReference>
<dbReference type="EMBL" id="CP013652">
    <property type="protein sequence ID" value="ALS22725.1"/>
    <property type="molecule type" value="Genomic_DNA"/>
</dbReference>
<evidence type="ECO:0000313" key="6">
    <source>
        <dbReference type="EMBL" id="ALS22725.1"/>
    </source>
</evidence>
<dbReference type="PATRIC" id="fig|162209.4.peg.2501"/>
<reference evidence="6 7" key="2">
    <citation type="journal article" date="2016" name="Genome Announc.">
        <title>Complete Genome Sequences of Two Interactive Moderate Thermophiles, Paenibacillus napthalenovorans 32O-Y and Paenibacillus sp. 32O-W.</title>
        <authorList>
            <person name="Butler R.R.III."/>
            <person name="Wang J."/>
            <person name="Stark B.C."/>
            <person name="Pombert J.F."/>
        </authorList>
    </citation>
    <scope>NUCLEOTIDE SEQUENCE [LARGE SCALE GENOMIC DNA]</scope>
    <source>
        <strain evidence="6 7">32O-Y</strain>
    </source>
</reference>
<evidence type="ECO:0000256" key="5">
    <source>
        <dbReference type="ARBA" id="ARBA00023136"/>
    </source>
</evidence>
<dbReference type="KEGG" id="pnp:IJ22_23520"/>
<dbReference type="InterPro" id="IPR023494">
    <property type="entry name" value="Cyt_c_bgen_Ccs1/CcsB/ResB"/>
</dbReference>
<dbReference type="OrthoDB" id="9770923at2"/>
<reference evidence="7" key="1">
    <citation type="submission" date="2015-12" db="EMBL/GenBank/DDBJ databases">
        <title>Complete genome sequences of two moderately thermophilic Paenibacillus species.</title>
        <authorList>
            <person name="Butler R.III."/>
            <person name="Wang J."/>
            <person name="Stark B.C."/>
            <person name="Pombert J.-F."/>
        </authorList>
    </citation>
    <scope>NUCLEOTIDE SEQUENCE [LARGE SCALE GENOMIC DNA]</scope>
    <source>
        <strain evidence="7">32O-Y</strain>
    </source>
</reference>
<keyword evidence="2" id="KW-0812">Transmembrane</keyword>
<dbReference type="InterPro" id="IPR007816">
    <property type="entry name" value="ResB-like_domain"/>
</dbReference>
<keyword evidence="5" id="KW-0472">Membrane</keyword>
<dbReference type="AlphaFoldDB" id="A0A0U2W5D1"/>
<evidence type="ECO:0000313" key="7">
    <source>
        <dbReference type="Proteomes" id="UP000061660"/>
    </source>
</evidence>
<dbReference type="GO" id="GO:0016020">
    <property type="term" value="C:membrane"/>
    <property type="evidence" value="ECO:0007669"/>
    <property type="project" value="UniProtKB-SubCell"/>
</dbReference>
<dbReference type="STRING" id="162209.IJ22_23520"/>
<comment type="subcellular location">
    <subcellularLocation>
        <location evidence="1">Membrane</location>
        <topology evidence="1">Multi-pass membrane protein</topology>
    </subcellularLocation>
</comment>
<organism evidence="6 7">
    <name type="scientific">Paenibacillus naphthalenovorans</name>
    <dbReference type="NCBI Taxonomy" id="162209"/>
    <lineage>
        <taxon>Bacteria</taxon>
        <taxon>Bacillati</taxon>
        <taxon>Bacillota</taxon>
        <taxon>Bacilli</taxon>
        <taxon>Bacillales</taxon>
        <taxon>Paenibacillaceae</taxon>
        <taxon>Paenibacillus</taxon>
    </lineage>
</organism>
<dbReference type="RefSeq" id="WP_062408893.1">
    <property type="nucleotide sequence ID" value="NZ_BJCS01000001.1"/>
</dbReference>